<keyword evidence="2" id="KW-0809">Transit peptide</keyword>
<dbReference type="InterPro" id="IPR046960">
    <property type="entry name" value="PPR_At4g14850-like_plant"/>
</dbReference>
<dbReference type="Gene3D" id="1.25.40.10">
    <property type="entry name" value="Tetratricopeptide repeat domain"/>
    <property type="match status" value="2"/>
</dbReference>
<dbReference type="GO" id="GO:0003723">
    <property type="term" value="F:RNA binding"/>
    <property type="evidence" value="ECO:0007669"/>
    <property type="project" value="InterPro"/>
</dbReference>
<reference evidence="5" key="1">
    <citation type="submission" date="2015-12" db="EMBL/GenBank/DDBJ databases">
        <title>Update maize B73 reference genome by single molecule sequencing technologies.</title>
        <authorList>
            <consortium name="Maize Genome Sequencing Project"/>
            <person name="Ware D."/>
        </authorList>
    </citation>
    <scope>NUCLEOTIDE SEQUENCE [LARGE SCALE GENOMIC DNA]</scope>
    <source>
        <strain evidence="5">cv. B73</strain>
    </source>
</reference>
<reference evidence="4" key="3">
    <citation type="submission" date="2021-05" db="UniProtKB">
        <authorList>
            <consortium name="EnsemblPlants"/>
        </authorList>
    </citation>
    <scope>IDENTIFICATION</scope>
    <source>
        <strain evidence="4">cv. B73</strain>
    </source>
</reference>
<evidence type="ECO:0000256" key="2">
    <source>
        <dbReference type="ARBA" id="ARBA00022946"/>
    </source>
</evidence>
<evidence type="ECO:0008006" key="6">
    <source>
        <dbReference type="Google" id="ProtNLM"/>
    </source>
</evidence>
<protein>
    <recommendedName>
        <fullName evidence="6">Pentatricopeptide repeat-containing protein</fullName>
    </recommendedName>
</protein>
<name>A0A804ND37_MAIZE</name>
<evidence type="ECO:0000256" key="1">
    <source>
        <dbReference type="ARBA" id="ARBA00022737"/>
    </source>
</evidence>
<dbReference type="InterPro" id="IPR011990">
    <property type="entry name" value="TPR-like_helical_dom_sf"/>
</dbReference>
<dbReference type="Gramene" id="Zm00001eb152470_T001">
    <property type="protein sequence ID" value="Zm00001eb152470_P001"/>
    <property type="gene ID" value="Zm00001eb152470"/>
</dbReference>
<proteinExistence type="predicted"/>
<sequence>MEDAKRVFDSMHPWDAISWNSMIGGCFSNGWHGTAVDFFSKMWSQGLDSVQSGIDDAALGSKLVFMYVKCGDMGSARRVLDAMSSKGNVHVWNLIMGGYAKGWLGGSWIYSKIGFQGRVCSLQCTDIILCKVQHDWRCSLGVRYNASSRYHFLELCD</sequence>
<dbReference type="PROSITE" id="PS51375">
    <property type="entry name" value="PPR"/>
    <property type="match status" value="1"/>
</dbReference>
<dbReference type="NCBIfam" id="TIGR00756">
    <property type="entry name" value="PPR"/>
    <property type="match status" value="1"/>
</dbReference>
<dbReference type="Pfam" id="PF01535">
    <property type="entry name" value="PPR"/>
    <property type="match status" value="2"/>
</dbReference>
<feature type="repeat" description="PPR" evidence="3">
    <location>
        <begin position="15"/>
        <end position="49"/>
    </location>
</feature>
<organism evidence="4 5">
    <name type="scientific">Zea mays</name>
    <name type="common">Maize</name>
    <dbReference type="NCBI Taxonomy" id="4577"/>
    <lineage>
        <taxon>Eukaryota</taxon>
        <taxon>Viridiplantae</taxon>
        <taxon>Streptophyta</taxon>
        <taxon>Embryophyta</taxon>
        <taxon>Tracheophyta</taxon>
        <taxon>Spermatophyta</taxon>
        <taxon>Magnoliopsida</taxon>
        <taxon>Liliopsida</taxon>
        <taxon>Poales</taxon>
        <taxon>Poaceae</taxon>
        <taxon>PACMAD clade</taxon>
        <taxon>Panicoideae</taxon>
        <taxon>Andropogonodae</taxon>
        <taxon>Andropogoneae</taxon>
        <taxon>Tripsacinae</taxon>
        <taxon>Zea</taxon>
    </lineage>
</organism>
<dbReference type="Proteomes" id="UP000007305">
    <property type="component" value="Chromosome 3"/>
</dbReference>
<dbReference type="EnsemblPlants" id="Zm00001eb152470_T001">
    <property type="protein sequence ID" value="Zm00001eb152470_P001"/>
    <property type="gene ID" value="Zm00001eb152470"/>
</dbReference>
<evidence type="ECO:0000313" key="5">
    <source>
        <dbReference type="Proteomes" id="UP000007305"/>
    </source>
</evidence>
<evidence type="ECO:0000256" key="3">
    <source>
        <dbReference type="PROSITE-ProRule" id="PRU00708"/>
    </source>
</evidence>
<keyword evidence="1" id="KW-0677">Repeat</keyword>
<reference evidence="4" key="2">
    <citation type="submission" date="2019-07" db="EMBL/GenBank/DDBJ databases">
        <authorList>
            <person name="Seetharam A."/>
            <person name="Woodhouse M."/>
            <person name="Cannon E."/>
        </authorList>
    </citation>
    <scope>NUCLEOTIDE SEQUENCE [LARGE SCALE GENOMIC DNA]</scope>
    <source>
        <strain evidence="4">cv. B73</strain>
    </source>
</reference>
<dbReference type="InParanoid" id="A0A804ND37"/>
<dbReference type="InterPro" id="IPR002885">
    <property type="entry name" value="PPR_rpt"/>
</dbReference>
<keyword evidence="5" id="KW-1185">Reference proteome</keyword>
<dbReference type="PROSITE" id="PS51257">
    <property type="entry name" value="PROKAR_LIPOPROTEIN"/>
    <property type="match status" value="1"/>
</dbReference>
<dbReference type="GO" id="GO:0009451">
    <property type="term" value="P:RNA modification"/>
    <property type="evidence" value="ECO:0007669"/>
    <property type="project" value="InterPro"/>
</dbReference>
<evidence type="ECO:0000313" key="4">
    <source>
        <dbReference type="EnsemblPlants" id="Zm00001eb152470_P001"/>
    </source>
</evidence>
<dbReference type="AlphaFoldDB" id="A0A804ND37"/>
<dbReference type="PANTHER" id="PTHR47926">
    <property type="entry name" value="PENTATRICOPEPTIDE REPEAT-CONTAINING PROTEIN"/>
    <property type="match status" value="1"/>
</dbReference>
<accession>A0A804ND37</accession>